<evidence type="ECO:0000256" key="1">
    <source>
        <dbReference type="ARBA" id="ARBA00005043"/>
    </source>
</evidence>
<dbReference type="GO" id="GO:0002098">
    <property type="term" value="P:tRNA wobble uridine modification"/>
    <property type="evidence" value="ECO:0007669"/>
    <property type="project" value="InterPro"/>
</dbReference>
<dbReference type="PANTHER" id="PTHR16184:SF6">
    <property type="entry name" value="ELONGATOR COMPLEX PROTEIN 6"/>
    <property type="match status" value="1"/>
</dbReference>
<accession>A0A5B0S0T1</accession>
<dbReference type="EMBL" id="VDEP01000106">
    <property type="protein sequence ID" value="KAA1130885.1"/>
    <property type="molecule type" value="Genomic_DNA"/>
</dbReference>
<protein>
    <submittedName>
        <fullName evidence="3">Uncharacterized protein</fullName>
    </submittedName>
</protein>
<dbReference type="AlphaFoldDB" id="A0A5B0S0T1"/>
<name>A0A5B0S0T1_PUCGR</name>
<dbReference type="PANTHER" id="PTHR16184">
    <property type="entry name" value="ELONGATOR COMPLEX PROTEIN 6"/>
    <property type="match status" value="1"/>
</dbReference>
<organism evidence="3 4">
    <name type="scientific">Puccinia graminis f. sp. tritici</name>
    <dbReference type="NCBI Taxonomy" id="56615"/>
    <lineage>
        <taxon>Eukaryota</taxon>
        <taxon>Fungi</taxon>
        <taxon>Dikarya</taxon>
        <taxon>Basidiomycota</taxon>
        <taxon>Pucciniomycotina</taxon>
        <taxon>Pucciniomycetes</taxon>
        <taxon>Pucciniales</taxon>
        <taxon>Pucciniaceae</taxon>
        <taxon>Puccinia</taxon>
    </lineage>
</organism>
<comment type="similarity">
    <text evidence="2">Belongs to the ELP6 family.</text>
</comment>
<comment type="caution">
    <text evidence="3">The sequence shown here is derived from an EMBL/GenBank/DDBJ whole genome shotgun (WGS) entry which is preliminary data.</text>
</comment>
<proteinExistence type="inferred from homology"/>
<dbReference type="UniPathway" id="UPA00988"/>
<evidence type="ECO:0000256" key="2">
    <source>
        <dbReference type="ARBA" id="ARBA00008837"/>
    </source>
</evidence>
<dbReference type="GO" id="GO:0033588">
    <property type="term" value="C:elongator holoenzyme complex"/>
    <property type="evidence" value="ECO:0007669"/>
    <property type="project" value="InterPro"/>
</dbReference>
<dbReference type="InterPro" id="IPR019519">
    <property type="entry name" value="Elp5"/>
</dbReference>
<dbReference type="InterPro" id="IPR027417">
    <property type="entry name" value="P-loop_NTPase"/>
</dbReference>
<evidence type="ECO:0000313" key="3">
    <source>
        <dbReference type="EMBL" id="KAA1130885.1"/>
    </source>
</evidence>
<sequence length="227" mass="25937">MNFPLEDYSIPAKLSLLLVDSIDSPANFILLQLISNALRNHRAVILLLTDHDQNYWLSLLNKNRVNQLLLTIIQPKLDEDIKLLLTQQLTKSNNNNPLVIINNLSSIIWNNNLPTQQLTQSFKALLPSQLNHDFSLVYLFHNDLIKNNNNRDREIFIQLINSSDIILRTRALGGQAQTQGELIIQRGPRYLGDLNLPITTSSDRTVQFKIQDHSVSFHPKGLDKAFI</sequence>
<dbReference type="Gene3D" id="3.40.50.300">
    <property type="entry name" value="P-loop containing nucleotide triphosphate hydrolases"/>
    <property type="match status" value="1"/>
</dbReference>
<gene>
    <name evidence="3" type="ORF">PGTUg99_028328</name>
</gene>
<evidence type="ECO:0000313" key="4">
    <source>
        <dbReference type="Proteomes" id="UP000325313"/>
    </source>
</evidence>
<dbReference type="Pfam" id="PF10483">
    <property type="entry name" value="Elong_Iki1"/>
    <property type="match status" value="1"/>
</dbReference>
<dbReference type="InterPro" id="IPR018627">
    <property type="entry name" value="ELP6"/>
</dbReference>
<dbReference type="Proteomes" id="UP000325313">
    <property type="component" value="Unassembled WGS sequence"/>
</dbReference>
<reference evidence="3 4" key="1">
    <citation type="submission" date="2019-05" db="EMBL/GenBank/DDBJ databases">
        <title>Emergence of the Ug99 lineage of the wheat stem rust pathogen through somatic hybridization.</title>
        <authorList>
            <person name="Li F."/>
            <person name="Upadhyaya N.M."/>
            <person name="Sperschneider J."/>
            <person name="Matny O."/>
            <person name="Nguyen-Phuc H."/>
            <person name="Mago R."/>
            <person name="Raley C."/>
            <person name="Miller M.E."/>
            <person name="Silverstein K.A.T."/>
            <person name="Henningsen E."/>
            <person name="Hirsch C.D."/>
            <person name="Visser B."/>
            <person name="Pretorius Z.A."/>
            <person name="Steffenson B.J."/>
            <person name="Schwessinger B."/>
            <person name="Dodds P.N."/>
            <person name="Figueroa M."/>
        </authorList>
    </citation>
    <scope>NUCLEOTIDE SEQUENCE [LARGE SCALE GENOMIC DNA]</scope>
    <source>
        <strain evidence="3 4">Ug99</strain>
    </source>
</reference>
<comment type="pathway">
    <text evidence="1">tRNA modification; 5-methoxycarbonylmethyl-2-thiouridine-tRNA biosynthesis.</text>
</comment>